<evidence type="ECO:0000256" key="7">
    <source>
        <dbReference type="RuleBase" id="RU000488"/>
    </source>
</evidence>
<dbReference type="EMBL" id="JAEFCI010006310">
    <property type="protein sequence ID" value="KAG5459780.1"/>
    <property type="molecule type" value="Genomic_DNA"/>
</dbReference>
<accession>A0A8H7ZUU8</accession>
<keyword evidence="2 6" id="KW-0812">Transmembrane</keyword>
<dbReference type="PROSITE" id="PS50920">
    <property type="entry name" value="SOLCAR"/>
    <property type="match status" value="1"/>
</dbReference>
<evidence type="ECO:0000256" key="6">
    <source>
        <dbReference type="PROSITE-ProRule" id="PRU00282"/>
    </source>
</evidence>
<evidence type="ECO:0000256" key="8">
    <source>
        <dbReference type="SAM" id="MobiDB-lite"/>
    </source>
</evidence>
<dbReference type="OrthoDB" id="18574at2759"/>
<evidence type="ECO:0000256" key="2">
    <source>
        <dbReference type="ARBA" id="ARBA00022692"/>
    </source>
</evidence>
<comment type="caution">
    <text evidence="9">The sequence shown here is derived from an EMBL/GenBank/DDBJ whole genome shotgun (WGS) entry which is preliminary data.</text>
</comment>
<evidence type="ECO:0000256" key="4">
    <source>
        <dbReference type="ARBA" id="ARBA00022989"/>
    </source>
</evidence>
<keyword evidence="3" id="KW-0677">Repeat</keyword>
<feature type="repeat" description="Solcar" evidence="6">
    <location>
        <begin position="257"/>
        <end position="353"/>
    </location>
</feature>
<evidence type="ECO:0000256" key="5">
    <source>
        <dbReference type="ARBA" id="ARBA00023136"/>
    </source>
</evidence>
<protein>
    <submittedName>
        <fullName evidence="9">Uncharacterized protein</fullName>
    </submittedName>
</protein>
<comment type="similarity">
    <text evidence="7">Belongs to the mitochondrial carrier (TC 2.A.29) family.</text>
</comment>
<dbReference type="AlphaFoldDB" id="A0A8H7ZUU8"/>
<organism evidence="9 10">
    <name type="scientific">Olpidium bornovanus</name>
    <dbReference type="NCBI Taxonomy" id="278681"/>
    <lineage>
        <taxon>Eukaryota</taxon>
        <taxon>Fungi</taxon>
        <taxon>Fungi incertae sedis</taxon>
        <taxon>Olpidiomycota</taxon>
        <taxon>Olpidiomycotina</taxon>
        <taxon>Olpidiomycetes</taxon>
        <taxon>Olpidiales</taxon>
        <taxon>Olpidiaceae</taxon>
        <taxon>Olpidium</taxon>
    </lineage>
</organism>
<comment type="subcellular location">
    <subcellularLocation>
        <location evidence="1">Membrane</location>
        <topology evidence="1">Multi-pass membrane protein</topology>
    </subcellularLocation>
</comment>
<keyword evidence="5 6" id="KW-0472">Membrane</keyword>
<dbReference type="Gene3D" id="1.50.40.10">
    <property type="entry name" value="Mitochondrial carrier domain"/>
    <property type="match status" value="1"/>
</dbReference>
<dbReference type="InterPro" id="IPR023395">
    <property type="entry name" value="MCP_dom_sf"/>
</dbReference>
<evidence type="ECO:0000256" key="3">
    <source>
        <dbReference type="ARBA" id="ARBA00022737"/>
    </source>
</evidence>
<keyword evidence="7" id="KW-0813">Transport</keyword>
<evidence type="ECO:0000256" key="1">
    <source>
        <dbReference type="ARBA" id="ARBA00004141"/>
    </source>
</evidence>
<dbReference type="Proteomes" id="UP000673691">
    <property type="component" value="Unassembled WGS sequence"/>
</dbReference>
<reference evidence="9 10" key="1">
    <citation type="journal article" name="Sci. Rep.">
        <title>Genome-scale phylogenetic analyses confirm Olpidium as the closest living zoosporic fungus to the non-flagellated, terrestrial fungi.</title>
        <authorList>
            <person name="Chang Y."/>
            <person name="Rochon D."/>
            <person name="Sekimoto S."/>
            <person name="Wang Y."/>
            <person name="Chovatia M."/>
            <person name="Sandor L."/>
            <person name="Salamov A."/>
            <person name="Grigoriev I.V."/>
            <person name="Stajich J.E."/>
            <person name="Spatafora J.W."/>
        </authorList>
    </citation>
    <scope>NUCLEOTIDE SEQUENCE [LARGE SCALE GENOMIC DNA]</scope>
    <source>
        <strain evidence="9">S191</strain>
    </source>
</reference>
<dbReference type="PANTHER" id="PTHR24089">
    <property type="entry name" value="SOLUTE CARRIER FAMILY 25"/>
    <property type="match status" value="1"/>
</dbReference>
<feature type="region of interest" description="Disordered" evidence="8">
    <location>
        <begin position="171"/>
        <end position="198"/>
    </location>
</feature>
<dbReference type="GO" id="GO:0016020">
    <property type="term" value="C:membrane"/>
    <property type="evidence" value="ECO:0007669"/>
    <property type="project" value="UniProtKB-SubCell"/>
</dbReference>
<name>A0A8H7ZUU8_9FUNG</name>
<dbReference type="SUPFAM" id="SSF103506">
    <property type="entry name" value="Mitochondrial carrier"/>
    <property type="match status" value="1"/>
</dbReference>
<evidence type="ECO:0000313" key="10">
    <source>
        <dbReference type="Proteomes" id="UP000673691"/>
    </source>
</evidence>
<gene>
    <name evidence="9" type="ORF">BJ554DRAFT_8264</name>
</gene>
<keyword evidence="4" id="KW-1133">Transmembrane helix</keyword>
<dbReference type="InterPro" id="IPR018108">
    <property type="entry name" value="MCP_transmembrane"/>
</dbReference>
<evidence type="ECO:0000313" key="9">
    <source>
        <dbReference type="EMBL" id="KAG5459780.1"/>
    </source>
</evidence>
<proteinExistence type="inferred from homology"/>
<sequence>MAAIRKTCGFARAEFKISVFLIHRIDLASFPRAPRAHFPPAPGATPRPTFFPPPPPHGKRLAALAQHKWRRQHPRAPDALPLTFACPVFVCAGCEAGGGRVDNAADGAATLTGSKNTGPLGPKLSFLESAFCGSTAGVVARRRRRGDAVHNRDVPLRSAADAVRRAGRTQDILGRRTRRAADTPPRRTRGPLQGSLAQRSADHALHGLSIRDRAVLVVVDDGTPQAGHDALGTDARRSFQTRSWWSSRLDAVLGKSPSAREELISGALSGTLSKIAVYPVDTIRKRMQIQGPTQNAYAVNHVPTYPKSIKGVFAQILRDEGPLSLYKGLTPAILKAAPASAITFLVYERTAIIIKALGL</sequence>
<keyword evidence="10" id="KW-1185">Reference proteome</keyword>
<dbReference type="Pfam" id="PF00153">
    <property type="entry name" value="Mito_carr"/>
    <property type="match status" value="1"/>
</dbReference>